<feature type="compositionally biased region" description="Polar residues" evidence="3">
    <location>
        <begin position="45"/>
        <end position="57"/>
    </location>
</feature>
<evidence type="ECO:0000313" key="5">
    <source>
        <dbReference type="Proteomes" id="UP001165082"/>
    </source>
</evidence>
<dbReference type="InterPro" id="IPR000048">
    <property type="entry name" value="IQ_motif_EF-hand-BS"/>
</dbReference>
<sequence>MDSLELTNEELTALEAELNADWDEDESDDSDNDIDALETKLRSALHNSENDNPNPLSSLAGFANFSKSTQVMNDAMESFKDEISAVRDMENAAASKQSEVSNPEVGGIDNLSAADVFALAIGAATRGAVAYLVSETEAAHDREAGAAREKLLKDVEAERAKKEEDISRLQERDKLEQEERMRKEDEARVAAKELSRLHAEKMKNEMEEIERQAQEEHERERLKVEEEQRRRKQNRKKIAEAEEKRWNVASRAVGFVQSRLRGLMGRKKAEKKKRELKMEKQERIAHGFERAEALVNSRGLRRGLETWRVAVEDMKKVEEAMRVREAARRIKEEQCALVIQAASRCKLSRVRVAKLRREQREAEASLMIQCLARRSASSRRVGGMIKAKKLEEENRIAREEAARKCEEEKEKERVKKELERIDKERAGVRLQCLREMEERAEERRKQIAEQERAMGEAEGEVESSLFVGGGGGGEGEGKGKGKRQSDANFVWEERRKAMVQRLKGVIESWGSAEPLTQLRGDDFDCGDGGEGGGQEIEEDMLAGLGDLSKLQSLSLNVEQIEDASNLAKMGVTSLTSLSLNVNRLTSLTSLGKLKKLERLSLKDNKIKSMKGMKGLQSLVELLLDVNCLTNLDQVRGSCWFNLATLSANTNKIKCLPSNLSASLPSLCMLNLYQNSIERVEVDTFRHLPSLTALDLGRNRLSDSASLGECLNAAPTLRRLVLSQNKMVEPPSLNLPLLQQLWLSGNKISGMGCWRRDESCFMPCLVELYLQENAIVAIGGVGSLSFVCPSLQRLDLSFNALESQDDVADSILYLDRLDKIDVQDNPVAADSNLNDRILQSLPYLKTLNNSSISTDAKWGAFTAAVGRSAGAVMPLLLEHTRAGLKIPLSDEWDGAAEGLRLMGGRCCLGCGATTKVVLRSNDEDLCARCGVRLPPIPCRPLGLDWRGIFGAGGGGVHSRSEVAEGLGFLEMCKKVNSEGAKMRIKWKKSMGSESRVVRGEGMEEHDGLLRRQLAMFVDCDSWLWQETREEEKKEEKSKSWGQQQGQRRFSKVNGIISTAATMRLQCAVRRWIAGKIVVGVRKDRCAVRVQRVWRGGRIRKRLGRLRGMKFDYVDDELDEMLEGGDLDVDMFLEGGDDEEDWVPKKPAVPAASAVAVQEDAWRTPSSTPLVGVRREAEVEAAEAKAEAEAEAERVTDREISSPFGGNSNITRRETEIDLVSMNLRKNGFDFSPPKGFQNTADDDMEIKSVTTVAESERGGGGVTERSQSKREMKQEAVMKDWGLTDPRVAEAMMKRAKRMNKGKKNKKKQALASDPMWRLERSRKGSAGGGGRR</sequence>
<feature type="compositionally biased region" description="Basic residues" evidence="3">
    <location>
        <begin position="1294"/>
        <end position="1308"/>
    </location>
</feature>
<dbReference type="InterPro" id="IPR001611">
    <property type="entry name" value="Leu-rich_rpt"/>
</dbReference>
<feature type="compositionally biased region" description="Acidic residues" evidence="3">
    <location>
        <begin position="18"/>
        <end position="36"/>
    </location>
</feature>
<keyword evidence="1" id="KW-0433">Leucine-rich repeat</keyword>
<evidence type="ECO:0000256" key="2">
    <source>
        <dbReference type="ARBA" id="ARBA00022737"/>
    </source>
</evidence>
<feature type="compositionally biased region" description="Basic and acidic residues" evidence="3">
    <location>
        <begin position="156"/>
        <end position="229"/>
    </location>
</feature>
<dbReference type="PANTHER" id="PTHR45712">
    <property type="entry name" value="AGAP008170-PA"/>
    <property type="match status" value="1"/>
</dbReference>
<evidence type="ECO:0000256" key="1">
    <source>
        <dbReference type="ARBA" id="ARBA00022614"/>
    </source>
</evidence>
<feature type="compositionally biased region" description="Basic and acidic residues" evidence="3">
    <location>
        <begin position="1186"/>
        <end position="1198"/>
    </location>
</feature>
<feature type="compositionally biased region" description="Basic and acidic residues" evidence="3">
    <location>
        <begin position="1265"/>
        <end position="1277"/>
    </location>
</feature>
<dbReference type="InterPro" id="IPR003591">
    <property type="entry name" value="Leu-rich_rpt_typical-subtyp"/>
</dbReference>
<feature type="region of interest" description="Disordered" evidence="3">
    <location>
        <begin position="17"/>
        <end position="57"/>
    </location>
</feature>
<dbReference type="SUPFAM" id="SSF52058">
    <property type="entry name" value="L domain-like"/>
    <property type="match status" value="1"/>
</dbReference>
<dbReference type="PROSITE" id="PS50096">
    <property type="entry name" value="IQ"/>
    <property type="match status" value="3"/>
</dbReference>
<accession>A0A9W6ZTZ6</accession>
<keyword evidence="2" id="KW-0677">Repeat</keyword>
<dbReference type="SMART" id="SM00365">
    <property type="entry name" value="LRR_SD22"/>
    <property type="match status" value="5"/>
</dbReference>
<dbReference type="SMART" id="SM00369">
    <property type="entry name" value="LRR_TYP"/>
    <property type="match status" value="6"/>
</dbReference>
<proteinExistence type="predicted"/>
<dbReference type="SMART" id="SM00015">
    <property type="entry name" value="IQ"/>
    <property type="match status" value="4"/>
</dbReference>
<dbReference type="Gene3D" id="3.80.10.10">
    <property type="entry name" value="Ribonuclease Inhibitor"/>
    <property type="match status" value="3"/>
</dbReference>
<feature type="region of interest" description="Disordered" evidence="3">
    <location>
        <begin position="1186"/>
        <end position="1207"/>
    </location>
</feature>
<feature type="region of interest" description="Disordered" evidence="3">
    <location>
        <begin position="1250"/>
        <end position="1280"/>
    </location>
</feature>
<dbReference type="InterPro" id="IPR050333">
    <property type="entry name" value="SLRP"/>
</dbReference>
<dbReference type="InterPro" id="IPR032675">
    <property type="entry name" value="LRR_dom_sf"/>
</dbReference>
<dbReference type="PROSITE" id="PS51450">
    <property type="entry name" value="LRR"/>
    <property type="match status" value="2"/>
</dbReference>
<organism evidence="4 5">
    <name type="scientific">Triparma retinervis</name>
    <dbReference type="NCBI Taxonomy" id="2557542"/>
    <lineage>
        <taxon>Eukaryota</taxon>
        <taxon>Sar</taxon>
        <taxon>Stramenopiles</taxon>
        <taxon>Ochrophyta</taxon>
        <taxon>Bolidophyceae</taxon>
        <taxon>Parmales</taxon>
        <taxon>Triparmaceae</taxon>
        <taxon>Triparma</taxon>
    </lineage>
</organism>
<dbReference type="Pfam" id="PF13855">
    <property type="entry name" value="LRR_8"/>
    <property type="match status" value="1"/>
</dbReference>
<evidence type="ECO:0000313" key="4">
    <source>
        <dbReference type="EMBL" id="GMH60432.1"/>
    </source>
</evidence>
<feature type="region of interest" description="Disordered" evidence="3">
    <location>
        <begin position="452"/>
        <end position="485"/>
    </location>
</feature>
<feature type="region of interest" description="Disordered" evidence="3">
    <location>
        <begin position="156"/>
        <end position="237"/>
    </location>
</feature>
<dbReference type="OrthoDB" id="1055097at2759"/>
<dbReference type="EMBL" id="BRXZ01002360">
    <property type="protein sequence ID" value="GMH60432.1"/>
    <property type="molecule type" value="Genomic_DNA"/>
</dbReference>
<reference evidence="4" key="1">
    <citation type="submission" date="2022-07" db="EMBL/GenBank/DDBJ databases">
        <title>Genome analysis of Parmales, a sister group of diatoms, reveals the evolutionary specialization of diatoms from phago-mixotrophs to photoautotrophs.</title>
        <authorList>
            <person name="Ban H."/>
            <person name="Sato S."/>
            <person name="Yoshikawa S."/>
            <person name="Kazumasa Y."/>
            <person name="Nakamura Y."/>
            <person name="Ichinomiya M."/>
            <person name="Saitoh K."/>
            <person name="Sato N."/>
            <person name="Blanc-Mathieu R."/>
            <person name="Endo H."/>
            <person name="Kuwata A."/>
            <person name="Ogata H."/>
        </authorList>
    </citation>
    <scope>NUCLEOTIDE SEQUENCE</scope>
</reference>
<keyword evidence="5" id="KW-1185">Reference proteome</keyword>
<dbReference type="Proteomes" id="UP001165082">
    <property type="component" value="Unassembled WGS sequence"/>
</dbReference>
<protein>
    <submittedName>
        <fullName evidence="4">Uncharacterized protein</fullName>
    </submittedName>
</protein>
<evidence type="ECO:0000256" key="3">
    <source>
        <dbReference type="SAM" id="MobiDB-lite"/>
    </source>
</evidence>
<dbReference type="InterPro" id="IPR025875">
    <property type="entry name" value="Leu-rich_rpt_4"/>
</dbReference>
<feature type="region of interest" description="Disordered" evidence="3">
    <location>
        <begin position="1294"/>
        <end position="1332"/>
    </location>
</feature>
<name>A0A9W6ZTZ6_9STRA</name>
<feature type="compositionally biased region" description="Basic and acidic residues" evidence="3">
    <location>
        <begin position="475"/>
        <end position="485"/>
    </location>
</feature>
<comment type="caution">
    <text evidence="4">The sequence shown here is derived from an EMBL/GenBank/DDBJ whole genome shotgun (WGS) entry which is preliminary data.</text>
</comment>
<dbReference type="PANTHER" id="PTHR45712:SF22">
    <property type="entry name" value="INSULIN-LIKE GROWTH FACTOR-BINDING PROTEIN COMPLEX ACID LABILE SUBUNIT"/>
    <property type="match status" value="1"/>
</dbReference>
<gene>
    <name evidence="4" type="ORF">TrRE_jg2885</name>
</gene>
<dbReference type="Pfam" id="PF12799">
    <property type="entry name" value="LRR_4"/>
    <property type="match status" value="1"/>
</dbReference>